<dbReference type="InterPro" id="IPR032732">
    <property type="entry name" value="SPATA6_N"/>
</dbReference>
<dbReference type="RefSeq" id="XP_034230406.1">
    <property type="nucleotide sequence ID" value="XM_034374515.1"/>
</dbReference>
<dbReference type="AlphaFoldDB" id="A0A6P8Y2Y5"/>
<name>A0A6P8Y2Y5_THRPL</name>
<dbReference type="InParanoid" id="A0A6P8Y2Y5"/>
<feature type="domain" description="Spermatogenesis-associated protein 6 N-terminal" evidence="4">
    <location>
        <begin position="10"/>
        <end position="153"/>
    </location>
</feature>
<dbReference type="Pfam" id="PF14909">
    <property type="entry name" value="SPATA6"/>
    <property type="match status" value="1"/>
</dbReference>
<evidence type="ECO:0000256" key="3">
    <source>
        <dbReference type="SAM" id="MobiDB-lite"/>
    </source>
</evidence>
<evidence type="ECO:0000256" key="2">
    <source>
        <dbReference type="ARBA" id="ARBA00022553"/>
    </source>
</evidence>
<dbReference type="PANTHER" id="PTHR16435:SF6">
    <property type="entry name" value="IP09370P"/>
    <property type="match status" value="1"/>
</dbReference>
<dbReference type="KEGG" id="tpal:117639103"/>
<dbReference type="GO" id="GO:0007283">
    <property type="term" value="P:spermatogenesis"/>
    <property type="evidence" value="ECO:0007669"/>
    <property type="project" value="InterPro"/>
</dbReference>
<dbReference type="GO" id="GO:0032027">
    <property type="term" value="F:myosin light chain binding"/>
    <property type="evidence" value="ECO:0007669"/>
    <property type="project" value="InterPro"/>
</dbReference>
<evidence type="ECO:0000313" key="5">
    <source>
        <dbReference type="Proteomes" id="UP000515158"/>
    </source>
</evidence>
<organism evidence="6">
    <name type="scientific">Thrips palmi</name>
    <name type="common">Melon thrips</name>
    <dbReference type="NCBI Taxonomy" id="161013"/>
    <lineage>
        <taxon>Eukaryota</taxon>
        <taxon>Metazoa</taxon>
        <taxon>Ecdysozoa</taxon>
        <taxon>Arthropoda</taxon>
        <taxon>Hexapoda</taxon>
        <taxon>Insecta</taxon>
        <taxon>Pterygota</taxon>
        <taxon>Neoptera</taxon>
        <taxon>Paraneoptera</taxon>
        <taxon>Thysanoptera</taxon>
        <taxon>Terebrantia</taxon>
        <taxon>Thripoidea</taxon>
        <taxon>Thripidae</taxon>
        <taxon>Thrips</taxon>
    </lineage>
</organism>
<feature type="region of interest" description="Disordered" evidence="3">
    <location>
        <begin position="355"/>
        <end position="380"/>
    </location>
</feature>
<dbReference type="GO" id="GO:0120212">
    <property type="term" value="C:sperm head-tail coupling apparatus"/>
    <property type="evidence" value="ECO:0007669"/>
    <property type="project" value="InterPro"/>
</dbReference>
<dbReference type="InterPro" id="IPR042769">
    <property type="entry name" value="SPATA6_fam"/>
</dbReference>
<reference evidence="6" key="1">
    <citation type="submission" date="2025-08" db="UniProtKB">
        <authorList>
            <consortium name="RefSeq"/>
        </authorList>
    </citation>
    <scope>IDENTIFICATION</scope>
    <source>
        <tissue evidence="6">Total insect</tissue>
    </source>
</reference>
<gene>
    <name evidence="6" type="primary">LOC117639103</name>
</gene>
<evidence type="ECO:0000259" key="4">
    <source>
        <dbReference type="Pfam" id="PF14909"/>
    </source>
</evidence>
<evidence type="ECO:0000313" key="6">
    <source>
        <dbReference type="RefSeq" id="XP_034230406.1"/>
    </source>
</evidence>
<protein>
    <submittedName>
        <fullName evidence="6">Spermatogenesis-associated protein 6</fullName>
    </submittedName>
</protein>
<comment type="similarity">
    <text evidence="1">Belongs to the SPATA6 family.</text>
</comment>
<dbReference type="OrthoDB" id="5963614at2759"/>
<sequence length="433" mass="48452">MARKALHLVVDLEIQAVTCPGVWLCPNGNVQLLFSMLGEEVQTKRLPPVFPLLFHEKHVFEKTFPSAGCLAEVQDTLGRENVYAVLIQEVEGPNGSAAVQLARFHSSALHILYPSPCSKGLLAGVDVDLLMEASADFPGILSPKIELSTKTIVKEVASAVQDGYIINPKTLSSQRISLRHCAEGDVKTTDPRGKFRISSTRQPEQGQKFKHGQGSSNSWAIPRVPPSRMQHRSSHSNVNAHPNRHLHCTEKCGLQESTQDCNEFCHCGTEHSASKCPLCMQYKNVFSSFSDFKDTQQDQYRNHPAGCMKKWPISAKIENTNRLSKSLHDHVDRILEPTMSNILHNRDFNAYAPFSQSQSHHGISQRKQESNITESVKKPCESDPCFQVSCGSGDEYISHRKLFYANLEKFYRKLYDRAKSRAQEENCSGTNGN</sequence>
<feature type="region of interest" description="Disordered" evidence="3">
    <location>
        <begin position="189"/>
        <end position="240"/>
    </location>
</feature>
<proteinExistence type="inferred from homology"/>
<keyword evidence="2" id="KW-0597">Phosphoprotein</keyword>
<evidence type="ECO:0000256" key="1">
    <source>
        <dbReference type="ARBA" id="ARBA00006215"/>
    </source>
</evidence>
<accession>A0A6P8Y2Y5</accession>
<keyword evidence="5" id="KW-1185">Reference proteome</keyword>
<dbReference type="GeneID" id="117639103"/>
<dbReference type="PANTHER" id="PTHR16435">
    <property type="entry name" value="SPERMATOGENESIS-ASSOCIATED PROTEIN 6 SPATA6"/>
    <property type="match status" value="1"/>
</dbReference>
<dbReference type="Proteomes" id="UP000515158">
    <property type="component" value="Unplaced"/>
</dbReference>